<dbReference type="Proteomes" id="UP000245783">
    <property type="component" value="Unassembled WGS sequence"/>
</dbReference>
<feature type="compositionally biased region" description="Low complexity" evidence="9">
    <location>
        <begin position="53"/>
        <end position="66"/>
    </location>
</feature>
<evidence type="ECO:0000256" key="8">
    <source>
        <dbReference type="ARBA" id="ARBA00031747"/>
    </source>
</evidence>
<reference evidence="11 12" key="1">
    <citation type="journal article" date="2018" name="Mol. Biol. Evol.">
        <title>Broad Genomic Sampling Reveals a Smut Pathogenic Ancestry of the Fungal Clade Ustilaginomycotina.</title>
        <authorList>
            <person name="Kijpornyongpan T."/>
            <person name="Mondo S.J."/>
            <person name="Barry K."/>
            <person name="Sandor L."/>
            <person name="Lee J."/>
            <person name="Lipzen A."/>
            <person name="Pangilinan J."/>
            <person name="LaButti K."/>
            <person name="Hainaut M."/>
            <person name="Henrissat B."/>
            <person name="Grigoriev I.V."/>
            <person name="Spatafora J.W."/>
            <person name="Aime M.C."/>
        </authorList>
    </citation>
    <scope>NUCLEOTIDE SEQUENCE [LARGE SCALE GENOMIC DNA]</scope>
    <source>
        <strain evidence="11 12">MCA 4658</strain>
    </source>
</reference>
<dbReference type="EMBL" id="KZ819352">
    <property type="protein sequence ID" value="PWN46149.1"/>
    <property type="molecule type" value="Genomic_DNA"/>
</dbReference>
<dbReference type="PANTHER" id="PTHR15138">
    <property type="entry name" value="TRANSCRIPTION INITIATION FACTOR TFIID SUBUNIT 4"/>
    <property type="match status" value="1"/>
</dbReference>
<dbReference type="InterPro" id="IPR045144">
    <property type="entry name" value="TAF4"/>
</dbReference>
<keyword evidence="4" id="KW-0805">Transcription regulation</keyword>
<gene>
    <name evidence="11" type="ORF">IE81DRAFT_84903</name>
</gene>
<dbReference type="GO" id="GO:0005669">
    <property type="term" value="C:transcription factor TFIID complex"/>
    <property type="evidence" value="ECO:0007669"/>
    <property type="project" value="InterPro"/>
</dbReference>
<feature type="region of interest" description="Disordered" evidence="9">
    <location>
        <begin position="316"/>
        <end position="343"/>
    </location>
</feature>
<dbReference type="GeneID" id="37039565"/>
<evidence type="ECO:0000256" key="3">
    <source>
        <dbReference type="ARBA" id="ARBA00017306"/>
    </source>
</evidence>
<dbReference type="RefSeq" id="XP_025373309.1">
    <property type="nucleotide sequence ID" value="XM_025517695.1"/>
</dbReference>
<name>A0A316W8F1_9BASI</name>
<evidence type="ECO:0000256" key="5">
    <source>
        <dbReference type="ARBA" id="ARBA00023163"/>
    </source>
</evidence>
<dbReference type="GO" id="GO:0006367">
    <property type="term" value="P:transcription initiation at RNA polymerase II promoter"/>
    <property type="evidence" value="ECO:0007669"/>
    <property type="project" value="TreeGrafter"/>
</dbReference>
<evidence type="ECO:0000256" key="9">
    <source>
        <dbReference type="SAM" id="MobiDB-lite"/>
    </source>
</evidence>
<evidence type="ECO:0000256" key="7">
    <source>
        <dbReference type="ARBA" id="ARBA00025346"/>
    </source>
</evidence>
<dbReference type="GO" id="GO:0016251">
    <property type="term" value="F:RNA polymerase II general transcription initiation factor activity"/>
    <property type="evidence" value="ECO:0007669"/>
    <property type="project" value="TreeGrafter"/>
</dbReference>
<protein>
    <recommendedName>
        <fullName evidence="3">Transcription initiation factor TFIID subunit 4</fullName>
    </recommendedName>
    <alternativeName>
        <fullName evidence="8">TBP-associated factor 4</fullName>
    </alternativeName>
</protein>
<dbReference type="InParanoid" id="A0A316W8F1"/>
<organism evidence="11 12">
    <name type="scientific">Ceraceosorus guamensis</name>
    <dbReference type="NCBI Taxonomy" id="1522189"/>
    <lineage>
        <taxon>Eukaryota</taxon>
        <taxon>Fungi</taxon>
        <taxon>Dikarya</taxon>
        <taxon>Basidiomycota</taxon>
        <taxon>Ustilaginomycotina</taxon>
        <taxon>Exobasidiomycetes</taxon>
        <taxon>Ceraceosorales</taxon>
        <taxon>Ceraceosoraceae</taxon>
        <taxon>Ceraceosorus</taxon>
    </lineage>
</organism>
<dbReference type="GO" id="GO:0046982">
    <property type="term" value="F:protein heterodimerization activity"/>
    <property type="evidence" value="ECO:0007669"/>
    <property type="project" value="InterPro"/>
</dbReference>
<dbReference type="STRING" id="1522189.A0A316W8F1"/>
<accession>A0A316W8F1</accession>
<feature type="domain" description="Transcription initiation factor TFIID component TAF4 C-terminal" evidence="10">
    <location>
        <begin position="151"/>
        <end position="504"/>
    </location>
</feature>
<keyword evidence="5" id="KW-0804">Transcription</keyword>
<dbReference type="InterPro" id="IPR009072">
    <property type="entry name" value="Histone-fold"/>
</dbReference>
<comment type="function">
    <text evidence="7">Functions as a component of the DNA-binding general transcription factor complex TFIID. Binding of TFIID to a promoter (with or without TATA element) is the initial step in pre-initiation complex (PIC) formation. TFIID plays a key role in the regulation of gene expression by RNA polymerase II through different activities such as transcription activator interaction, core promoter recognition and selectivity, TFIIA and TFIIB interaction, chromatin modification (histone acetylation by TAF1), facilitation of DNA opening and initiation of transcription.</text>
</comment>
<dbReference type="GO" id="GO:0003677">
    <property type="term" value="F:DNA binding"/>
    <property type="evidence" value="ECO:0007669"/>
    <property type="project" value="TreeGrafter"/>
</dbReference>
<sequence length="534" mass="57085">MGLLVICTSNPSLVRPRASNERKPSQSLERRKTRRKMLRLGPKAPKKKRKPKQQQQQEQEQQQQQQQGGGDAIVPAPAESTATEAIEAPQSSGALPKTPLDGQIPQPPDAQPGQVAATIPPAPSHRLPLSRGQAVTSAPTQTQTAQGVDALQDVIGSSGVDLGAEEHAMGLQGAQASGEVRAAVYANSSSFLDPFTLSARVLQIAKKNDLQVEGAVLQYLSLATKSRVRSLVESMITASRHRTWSSHEREPSFWERKKSLEDGATPMYHQRIRTDPQKQLRALERVERTNEQAARRIRFERDEKEAAGTLDDDVEMADGGISREATKKRPLGAAAQAKNMSEDVRRRLANNTAARALGPAANTPKWMQMSAAVNASAAASPLANRTGSVSAEDKGSSADVSGTSTPGGLGALPRPRFAPQPSGILSQGSVKGSGLSGGLKKEWSGLAPHAHTGRVSVTGAVDGNIKSSGWADLAERQRAKEAEEKARARQVTMQDALHALEMEAPASLGRGSGRRALYRARAVGYATEHSRTDT</sequence>
<evidence type="ECO:0000256" key="1">
    <source>
        <dbReference type="ARBA" id="ARBA00004123"/>
    </source>
</evidence>
<keyword evidence="6" id="KW-0539">Nucleus</keyword>
<evidence type="ECO:0000259" key="10">
    <source>
        <dbReference type="Pfam" id="PF05236"/>
    </source>
</evidence>
<dbReference type="OrthoDB" id="21060at2759"/>
<dbReference type="AlphaFoldDB" id="A0A316W8F1"/>
<proteinExistence type="inferred from homology"/>
<comment type="similarity">
    <text evidence="2">Belongs to the TAF4 family.</text>
</comment>
<feature type="region of interest" description="Disordered" evidence="9">
    <location>
        <begin position="384"/>
        <end position="413"/>
    </location>
</feature>
<evidence type="ECO:0000313" key="12">
    <source>
        <dbReference type="Proteomes" id="UP000245783"/>
    </source>
</evidence>
<keyword evidence="12" id="KW-1185">Reference proteome</keyword>
<dbReference type="CDD" id="cd08045">
    <property type="entry name" value="HFD_TAF4"/>
    <property type="match status" value="1"/>
</dbReference>
<feature type="compositionally biased region" description="Basic and acidic residues" evidence="9">
    <location>
        <begin position="18"/>
        <end position="30"/>
    </location>
</feature>
<evidence type="ECO:0000256" key="4">
    <source>
        <dbReference type="ARBA" id="ARBA00023015"/>
    </source>
</evidence>
<dbReference type="PANTHER" id="PTHR15138:SF14">
    <property type="entry name" value="TRANSCRIPTION INITIATION FACTOR TFIID SUBUNIT 4"/>
    <property type="match status" value="1"/>
</dbReference>
<evidence type="ECO:0000256" key="6">
    <source>
        <dbReference type="ARBA" id="ARBA00023242"/>
    </source>
</evidence>
<feature type="compositionally biased region" description="Basic residues" evidence="9">
    <location>
        <begin position="31"/>
        <end position="52"/>
    </location>
</feature>
<comment type="subcellular location">
    <subcellularLocation>
        <location evidence="1">Nucleus</location>
    </subcellularLocation>
</comment>
<feature type="compositionally biased region" description="Polar residues" evidence="9">
    <location>
        <begin position="133"/>
        <end position="145"/>
    </location>
</feature>
<dbReference type="Pfam" id="PF05236">
    <property type="entry name" value="TAF4"/>
    <property type="match status" value="1"/>
</dbReference>
<feature type="region of interest" description="Disordered" evidence="9">
    <location>
        <begin position="1"/>
        <end position="145"/>
    </location>
</feature>
<dbReference type="Gene3D" id="1.10.20.10">
    <property type="entry name" value="Histone, subunit A"/>
    <property type="match status" value="1"/>
</dbReference>
<evidence type="ECO:0000313" key="11">
    <source>
        <dbReference type="EMBL" id="PWN46149.1"/>
    </source>
</evidence>
<dbReference type="InterPro" id="IPR007900">
    <property type="entry name" value="TAF4_C"/>
</dbReference>
<evidence type="ECO:0000256" key="2">
    <source>
        <dbReference type="ARBA" id="ARBA00006178"/>
    </source>
</evidence>